<dbReference type="OrthoDB" id="7853427at2759"/>
<organism evidence="2 3">
    <name type="scientific">Drosophila albomicans</name>
    <name type="common">Fruit fly</name>
    <dbReference type="NCBI Taxonomy" id="7291"/>
    <lineage>
        <taxon>Eukaryota</taxon>
        <taxon>Metazoa</taxon>
        <taxon>Ecdysozoa</taxon>
        <taxon>Arthropoda</taxon>
        <taxon>Hexapoda</taxon>
        <taxon>Insecta</taxon>
        <taxon>Pterygota</taxon>
        <taxon>Neoptera</taxon>
        <taxon>Endopterygota</taxon>
        <taxon>Diptera</taxon>
        <taxon>Brachycera</taxon>
        <taxon>Muscomorpha</taxon>
        <taxon>Ephydroidea</taxon>
        <taxon>Drosophilidae</taxon>
        <taxon>Drosophila</taxon>
    </lineage>
</organism>
<dbReference type="GeneID" id="117568428"/>
<dbReference type="AlphaFoldDB" id="A0A9C6T1U4"/>
<keyword evidence="2" id="KW-1185">Reference proteome</keyword>
<reference evidence="3" key="1">
    <citation type="submission" date="2025-08" db="UniProtKB">
        <authorList>
            <consortium name="RefSeq"/>
        </authorList>
    </citation>
    <scope>IDENTIFICATION</scope>
    <source>
        <strain evidence="3">15112-1751.03</strain>
        <tissue evidence="3">Whole Adult</tissue>
    </source>
</reference>
<evidence type="ECO:0000313" key="2">
    <source>
        <dbReference type="Proteomes" id="UP000515160"/>
    </source>
</evidence>
<proteinExistence type="predicted"/>
<gene>
    <name evidence="3" type="primary">LOC117568428</name>
</gene>
<protein>
    <submittedName>
        <fullName evidence="3">Uncharacterized protein LOC117568428 isoform X1</fullName>
    </submittedName>
</protein>
<name>A0A9C6T1U4_DROAB</name>
<sequence>MASFACCDILFANCFTYNKLKMDPLDTDRECCRAMKRKMLNTQNDLEKRMREMDDSMKRQMMDLQRKINKVNESLMSLLDYKNTKHRKTMFPLQTEDDVCEMDRKVAESPSEFVDIFRRMLMPEGLTKNLERVLSSELLMKFNFTGTVKMMAFDKFVHLNNAMYEAIKEDDLSFVEYTKEVRVAFFKIKNRLYKSRQRHRTEQYDN</sequence>
<dbReference type="InterPro" id="IPR032071">
    <property type="entry name" value="DUF4806"/>
</dbReference>
<evidence type="ECO:0000313" key="3">
    <source>
        <dbReference type="RefSeq" id="XP_051859911.1"/>
    </source>
</evidence>
<dbReference type="Proteomes" id="UP000515160">
    <property type="component" value="Chromosome 3"/>
</dbReference>
<dbReference type="RefSeq" id="XP_051859911.1">
    <property type="nucleotide sequence ID" value="XM_052003951.1"/>
</dbReference>
<evidence type="ECO:0000259" key="1">
    <source>
        <dbReference type="Pfam" id="PF16064"/>
    </source>
</evidence>
<accession>A0A9C6T1U4</accession>
<feature type="domain" description="DUF4806" evidence="1">
    <location>
        <begin position="90"/>
        <end position="166"/>
    </location>
</feature>
<dbReference type="Pfam" id="PF16064">
    <property type="entry name" value="DUF4806"/>
    <property type="match status" value="1"/>
</dbReference>